<evidence type="ECO:0000256" key="1">
    <source>
        <dbReference type="ARBA" id="ARBA00004442"/>
    </source>
</evidence>
<protein>
    <submittedName>
        <fullName evidence="4">Carboxypeptidase-like protein</fullName>
    </submittedName>
</protein>
<evidence type="ECO:0000313" key="5">
    <source>
        <dbReference type="Proteomes" id="UP000289238"/>
    </source>
</evidence>
<keyword evidence="4" id="KW-0121">Carboxypeptidase</keyword>
<keyword evidence="4" id="KW-0378">Hydrolase</keyword>
<dbReference type="Gene3D" id="2.40.170.20">
    <property type="entry name" value="TonB-dependent receptor, beta-barrel domain"/>
    <property type="match status" value="1"/>
</dbReference>
<dbReference type="InterPro" id="IPR036942">
    <property type="entry name" value="Beta-barrel_TonB_sf"/>
</dbReference>
<comment type="subcellular location">
    <subcellularLocation>
        <location evidence="1">Cell outer membrane</location>
    </subcellularLocation>
</comment>
<reference evidence="4 5" key="1">
    <citation type="submission" date="2018-07" db="EMBL/GenBank/DDBJ databases">
        <title>Leeuwenhoekiella genomics.</title>
        <authorList>
            <person name="Tahon G."/>
            <person name="Willems A."/>
        </authorList>
    </citation>
    <scope>NUCLEOTIDE SEQUENCE [LARGE SCALE GENOMIC DNA]</scope>
    <source>
        <strain evidence="4 5">LMG 22550</strain>
    </source>
</reference>
<accession>A0A4V1KRD9</accession>
<gene>
    <name evidence="4" type="ORF">DSM00_362</name>
</gene>
<sequence>MKIYVLTINLIFLNLHKIILLCLLVICIKKSYSQDYRITGSVRDANTAKSIPNVEIKLRGTNLLTTTNAEGVFNLNGMLPEGKQQLVFSKIGYQILNLSITLEGNKLLDLLYIPMSVDLKELNKELDRISLTESELNSEDDQQDNIVSGLLGATNDVFSNAAAYDFSATFFRPRGLDSKYSKVLINGITLNKINTGRPQWGTWGGLNDVMRNREFSKATEPSAYSFGAPAGVLHFNMLASKYRRGGRISYAYANRTYTGRVMASYSSGLGSSGWAYTVLASRRFGNEGSIEGTSYDANSVFLSIEKKLSDKHSLNLVAFYTPNRRGRSTALTQELIDLKGYTYNPNWGLQNGNIRNSRLREIREPIFILSHNFKISDQTTVNTNFAYQSGLTKNSRIDYTGSTLITSDDNQESFVGGARNPAPNYYQNLPSYFLRFTNPTAANYQNAYLAQQAFENNGQLNWDQLYKANSSAENSRLNPIYAVQNDVNKDDIIHVSSLVASSLSENYKLTAGISGSFLKSQNYAELDDLLGGDQWLDIDNFAEDDASTGGNLAQTDLRNRNRLVKAGERYKYNFKITSTKASVFSQLEATYNHLDFYAAIQGGFANYQRNGLYENGYYPGNLSFGKSDKVTFNTYGLKGGLTYKFNGKHFALVNGSLQRLELPSNTVFTNSRQNNAILEDASAEQIISLDASYIYRSTVLKAKLSAYYINFSEGSDLSFFYTQSLQSSLIDKGNALVQEVTTNISKRNIGLEFGLEYKLLPTLTLKTAAAIAENTFRNNPNIYYTTTLANEQISFGNNQANLKNYHVSGGPEQAIQLGFDYRDPDFWWLGASINRFSNAYVDISHLRRSGAFATDYDGLPFNDYDLENAKTLLQQEKLDSYYLLNIVGGKSWLINGKSIGFFATINNVLNTRYKTGGFEDSRVGDYRSLKEESEREQPLFGNRYFLGYGATIYANLYLRF</sequence>
<keyword evidence="3" id="KW-0998">Cell outer membrane</keyword>
<dbReference type="GO" id="GO:0004180">
    <property type="term" value="F:carboxypeptidase activity"/>
    <property type="evidence" value="ECO:0007669"/>
    <property type="project" value="UniProtKB-KW"/>
</dbReference>
<dbReference type="SUPFAM" id="SSF56935">
    <property type="entry name" value="Porins"/>
    <property type="match status" value="1"/>
</dbReference>
<name>A0A4V1KRD9_9FLAO</name>
<dbReference type="InterPro" id="IPR008969">
    <property type="entry name" value="CarboxyPept-like_regulatory"/>
</dbReference>
<organism evidence="4 5">
    <name type="scientific">Leeuwenhoekiella aequorea</name>
    <dbReference type="NCBI Taxonomy" id="283736"/>
    <lineage>
        <taxon>Bacteria</taxon>
        <taxon>Pseudomonadati</taxon>
        <taxon>Bacteroidota</taxon>
        <taxon>Flavobacteriia</taxon>
        <taxon>Flavobacteriales</taxon>
        <taxon>Flavobacteriaceae</taxon>
        <taxon>Leeuwenhoekiella</taxon>
    </lineage>
</organism>
<dbReference type="EMBL" id="QOVM01000001">
    <property type="protein sequence ID" value="RXG24572.1"/>
    <property type="molecule type" value="Genomic_DNA"/>
</dbReference>
<dbReference type="Pfam" id="PF13715">
    <property type="entry name" value="CarbopepD_reg_2"/>
    <property type="match status" value="1"/>
</dbReference>
<dbReference type="Gene3D" id="2.60.40.1120">
    <property type="entry name" value="Carboxypeptidase-like, regulatory domain"/>
    <property type="match status" value="1"/>
</dbReference>
<keyword evidence="2" id="KW-0472">Membrane</keyword>
<keyword evidence="5" id="KW-1185">Reference proteome</keyword>
<keyword evidence="4" id="KW-0645">Protease</keyword>
<dbReference type="AlphaFoldDB" id="A0A4V1KRD9"/>
<evidence type="ECO:0000256" key="2">
    <source>
        <dbReference type="ARBA" id="ARBA00023136"/>
    </source>
</evidence>
<proteinExistence type="predicted"/>
<evidence type="ECO:0000313" key="4">
    <source>
        <dbReference type="EMBL" id="RXG24572.1"/>
    </source>
</evidence>
<dbReference type="SUPFAM" id="SSF49464">
    <property type="entry name" value="Carboxypeptidase regulatory domain-like"/>
    <property type="match status" value="1"/>
</dbReference>
<evidence type="ECO:0000256" key="3">
    <source>
        <dbReference type="ARBA" id="ARBA00023237"/>
    </source>
</evidence>
<comment type="caution">
    <text evidence="4">The sequence shown here is derived from an EMBL/GenBank/DDBJ whole genome shotgun (WGS) entry which is preliminary data.</text>
</comment>
<dbReference type="GO" id="GO:0009279">
    <property type="term" value="C:cell outer membrane"/>
    <property type="evidence" value="ECO:0007669"/>
    <property type="project" value="UniProtKB-SubCell"/>
</dbReference>
<dbReference type="Proteomes" id="UP000289238">
    <property type="component" value="Unassembled WGS sequence"/>
</dbReference>